<organism evidence="12 13">
    <name type="scientific">Piromyces finnis</name>
    <dbReference type="NCBI Taxonomy" id="1754191"/>
    <lineage>
        <taxon>Eukaryota</taxon>
        <taxon>Fungi</taxon>
        <taxon>Fungi incertae sedis</taxon>
        <taxon>Chytridiomycota</taxon>
        <taxon>Chytridiomycota incertae sedis</taxon>
        <taxon>Neocallimastigomycetes</taxon>
        <taxon>Neocallimastigales</taxon>
        <taxon>Neocallimastigaceae</taxon>
        <taxon>Piromyces</taxon>
    </lineage>
</organism>
<keyword evidence="5" id="KW-0378">Hydrolase</keyword>
<feature type="region of interest" description="Disordered" evidence="10">
    <location>
        <begin position="271"/>
        <end position="296"/>
    </location>
</feature>
<feature type="compositionally biased region" description="Polar residues" evidence="10">
    <location>
        <begin position="281"/>
        <end position="293"/>
    </location>
</feature>
<evidence type="ECO:0000256" key="4">
    <source>
        <dbReference type="ARBA" id="ARBA00022776"/>
    </source>
</evidence>
<dbReference type="InterPro" id="IPR001763">
    <property type="entry name" value="Rhodanese-like_dom"/>
</dbReference>
<dbReference type="FunFam" id="3.40.250.10:FF:000021">
    <property type="entry name" value="M-phase inducer phosphatase cdc-25.2"/>
    <property type="match status" value="1"/>
</dbReference>
<proteinExistence type="inferred from homology"/>
<evidence type="ECO:0000256" key="2">
    <source>
        <dbReference type="ARBA" id="ARBA00013064"/>
    </source>
</evidence>
<dbReference type="GO" id="GO:0005634">
    <property type="term" value="C:nucleus"/>
    <property type="evidence" value="ECO:0007669"/>
    <property type="project" value="TreeGrafter"/>
</dbReference>
<evidence type="ECO:0000313" key="12">
    <source>
        <dbReference type="EMBL" id="ORX58589.1"/>
    </source>
</evidence>
<dbReference type="PANTHER" id="PTHR10828:SF17">
    <property type="entry name" value="PROTEIN-TYROSINE-PHOSPHATASE"/>
    <property type="match status" value="1"/>
</dbReference>
<evidence type="ECO:0000256" key="7">
    <source>
        <dbReference type="ARBA" id="ARBA00023306"/>
    </source>
</evidence>
<comment type="caution">
    <text evidence="12">The sequence shown here is derived from an EMBL/GenBank/DDBJ whole genome shotgun (WGS) entry which is preliminary data.</text>
</comment>
<keyword evidence="13" id="KW-1185">Reference proteome</keyword>
<evidence type="ECO:0000256" key="6">
    <source>
        <dbReference type="ARBA" id="ARBA00022912"/>
    </source>
</evidence>
<dbReference type="Gene3D" id="3.40.250.10">
    <property type="entry name" value="Rhodanese-like domain"/>
    <property type="match status" value="1"/>
</dbReference>
<dbReference type="EMBL" id="MCFH01000004">
    <property type="protein sequence ID" value="ORX58589.1"/>
    <property type="molecule type" value="Genomic_DNA"/>
</dbReference>
<keyword evidence="4" id="KW-0498">Mitosis</keyword>
<dbReference type="PRINTS" id="PR00716">
    <property type="entry name" value="MPIPHPHTASE"/>
</dbReference>
<dbReference type="Proteomes" id="UP000193719">
    <property type="component" value="Unassembled WGS sequence"/>
</dbReference>
<dbReference type="InterPro" id="IPR036873">
    <property type="entry name" value="Rhodanese-like_dom_sf"/>
</dbReference>
<evidence type="ECO:0000313" key="13">
    <source>
        <dbReference type="Proteomes" id="UP000193719"/>
    </source>
</evidence>
<feature type="region of interest" description="Disordered" evidence="10">
    <location>
        <begin position="582"/>
        <end position="620"/>
    </location>
</feature>
<evidence type="ECO:0000256" key="9">
    <source>
        <dbReference type="ARBA" id="ARBA00067190"/>
    </source>
</evidence>
<evidence type="ECO:0000256" key="1">
    <source>
        <dbReference type="ARBA" id="ARBA00011065"/>
    </source>
</evidence>
<comment type="similarity">
    <text evidence="1">Belongs to the MPI phosphatase family.</text>
</comment>
<dbReference type="OrthoDB" id="26523at2759"/>
<keyword evidence="6" id="KW-0904">Protein phosphatase</keyword>
<keyword evidence="7" id="KW-0131">Cell cycle</keyword>
<dbReference type="GO" id="GO:0110032">
    <property type="term" value="P:positive regulation of G2/MI transition of meiotic cell cycle"/>
    <property type="evidence" value="ECO:0007669"/>
    <property type="project" value="TreeGrafter"/>
</dbReference>
<keyword evidence="3" id="KW-0132">Cell division</keyword>
<dbReference type="SUPFAM" id="SSF52821">
    <property type="entry name" value="Rhodanese/Cell cycle control phosphatase"/>
    <property type="match status" value="1"/>
</dbReference>
<dbReference type="GO" id="GO:0000086">
    <property type="term" value="P:G2/M transition of mitotic cell cycle"/>
    <property type="evidence" value="ECO:0007669"/>
    <property type="project" value="TreeGrafter"/>
</dbReference>
<dbReference type="GO" id="GO:0051301">
    <property type="term" value="P:cell division"/>
    <property type="evidence" value="ECO:0007669"/>
    <property type="project" value="UniProtKB-KW"/>
</dbReference>
<evidence type="ECO:0000259" key="11">
    <source>
        <dbReference type="PROSITE" id="PS50206"/>
    </source>
</evidence>
<feature type="compositionally biased region" description="Low complexity" evidence="10">
    <location>
        <begin position="271"/>
        <end position="280"/>
    </location>
</feature>
<dbReference type="GO" id="GO:0005737">
    <property type="term" value="C:cytoplasm"/>
    <property type="evidence" value="ECO:0007669"/>
    <property type="project" value="TreeGrafter"/>
</dbReference>
<evidence type="ECO:0000256" key="5">
    <source>
        <dbReference type="ARBA" id="ARBA00022801"/>
    </source>
</evidence>
<feature type="compositionally biased region" description="Basic and acidic residues" evidence="10">
    <location>
        <begin position="584"/>
        <end position="603"/>
    </location>
</feature>
<feature type="compositionally biased region" description="Low complexity" evidence="10">
    <location>
        <begin position="605"/>
        <end position="620"/>
    </location>
</feature>
<dbReference type="GO" id="GO:0004725">
    <property type="term" value="F:protein tyrosine phosphatase activity"/>
    <property type="evidence" value="ECO:0007669"/>
    <property type="project" value="UniProtKB-EC"/>
</dbReference>
<gene>
    <name evidence="12" type="ORF">BCR36DRAFT_344014</name>
</gene>
<evidence type="ECO:0000256" key="3">
    <source>
        <dbReference type="ARBA" id="ARBA00022618"/>
    </source>
</evidence>
<dbReference type="InterPro" id="IPR000751">
    <property type="entry name" value="MPI_Phosphatase"/>
</dbReference>
<dbReference type="SMART" id="SM00450">
    <property type="entry name" value="RHOD"/>
    <property type="match status" value="1"/>
</dbReference>
<dbReference type="CDD" id="cd01530">
    <property type="entry name" value="Cdc25"/>
    <property type="match status" value="1"/>
</dbReference>
<accession>A0A1Y1VLF5</accession>
<dbReference type="PANTHER" id="PTHR10828">
    <property type="entry name" value="M-PHASE INDUCER PHOSPHATASE DUAL SPECIFICITY PHOSPHATASE CDC25"/>
    <property type="match status" value="1"/>
</dbReference>
<dbReference type="PROSITE" id="PS50206">
    <property type="entry name" value="RHODANESE_3"/>
    <property type="match status" value="1"/>
</dbReference>
<dbReference type="GO" id="GO:0010971">
    <property type="term" value="P:positive regulation of G2/M transition of mitotic cell cycle"/>
    <property type="evidence" value="ECO:0007669"/>
    <property type="project" value="TreeGrafter"/>
</dbReference>
<protein>
    <recommendedName>
        <fullName evidence="9">M-phase inducer phosphatase</fullName>
        <ecNumber evidence="2">3.1.3.48</ecNumber>
    </recommendedName>
</protein>
<dbReference type="EC" id="3.1.3.48" evidence="2"/>
<evidence type="ECO:0000256" key="8">
    <source>
        <dbReference type="ARBA" id="ARBA00051722"/>
    </source>
</evidence>
<evidence type="ECO:0000256" key="10">
    <source>
        <dbReference type="SAM" id="MobiDB-lite"/>
    </source>
</evidence>
<dbReference type="Pfam" id="PF00581">
    <property type="entry name" value="Rhodanese"/>
    <property type="match status" value="1"/>
</dbReference>
<reference evidence="12 13" key="1">
    <citation type="submission" date="2016-08" db="EMBL/GenBank/DDBJ databases">
        <title>Genomes of anaerobic fungi encode conserved fungal cellulosomes for biomass hydrolysis.</title>
        <authorList>
            <consortium name="DOE Joint Genome Institute"/>
            <person name="Haitjema C.H."/>
            <person name="Gilmore S.P."/>
            <person name="Henske J.K."/>
            <person name="Solomon K.V."/>
            <person name="De Groot R."/>
            <person name="Kuo A."/>
            <person name="Mondo S.J."/>
            <person name="Salamov A.A."/>
            <person name="Labutti K."/>
            <person name="Zhao Z."/>
            <person name="Chiniquy J."/>
            <person name="Barry K."/>
            <person name="Brewer H.M."/>
            <person name="Purvine S.O."/>
            <person name="Wright A.T."/>
            <person name="Boxma B."/>
            <person name="Van Alen T."/>
            <person name="Hackstein J.H."/>
            <person name="Baker S.E."/>
            <person name="Grigoriev I.V."/>
            <person name="O'Malley M.A."/>
        </authorList>
    </citation>
    <scope>NUCLEOTIDE SEQUENCE [LARGE SCALE GENOMIC DNA]</scope>
    <source>
        <strain evidence="13">finn</strain>
    </source>
</reference>
<reference evidence="12 13" key="2">
    <citation type="submission" date="2016-08" db="EMBL/GenBank/DDBJ databases">
        <title>Pervasive Adenine N6-methylation of Active Genes in Fungi.</title>
        <authorList>
            <consortium name="DOE Joint Genome Institute"/>
            <person name="Mondo S.J."/>
            <person name="Dannebaum R.O."/>
            <person name="Kuo R.C."/>
            <person name="Labutti K."/>
            <person name="Haridas S."/>
            <person name="Kuo A."/>
            <person name="Salamov A."/>
            <person name="Ahrendt S.R."/>
            <person name="Lipzen A."/>
            <person name="Sullivan W."/>
            <person name="Andreopoulos W.B."/>
            <person name="Clum A."/>
            <person name="Lindquist E."/>
            <person name="Daum C."/>
            <person name="Ramamoorthy G.K."/>
            <person name="Gryganskyi A."/>
            <person name="Culley D."/>
            <person name="Magnuson J.K."/>
            <person name="James T.Y."/>
            <person name="O'Malley M.A."/>
            <person name="Stajich J.E."/>
            <person name="Spatafora J.W."/>
            <person name="Visel A."/>
            <person name="Grigoriev I.V."/>
        </authorList>
    </citation>
    <scope>NUCLEOTIDE SEQUENCE [LARGE SCALE GENOMIC DNA]</scope>
    <source>
        <strain evidence="13">finn</strain>
    </source>
</reference>
<dbReference type="AlphaFoldDB" id="A0A1Y1VLF5"/>
<comment type="catalytic activity">
    <reaction evidence="8">
        <text>O-phospho-L-tyrosyl-[protein] + H2O = L-tyrosyl-[protein] + phosphate</text>
        <dbReference type="Rhea" id="RHEA:10684"/>
        <dbReference type="Rhea" id="RHEA-COMP:10136"/>
        <dbReference type="Rhea" id="RHEA-COMP:20101"/>
        <dbReference type="ChEBI" id="CHEBI:15377"/>
        <dbReference type="ChEBI" id="CHEBI:43474"/>
        <dbReference type="ChEBI" id="CHEBI:46858"/>
        <dbReference type="ChEBI" id="CHEBI:61978"/>
        <dbReference type="EC" id="3.1.3.48"/>
    </reaction>
</comment>
<name>A0A1Y1VLF5_9FUNG</name>
<feature type="domain" description="Rhodanese" evidence="11">
    <location>
        <begin position="685"/>
        <end position="790"/>
    </location>
</feature>
<feature type="region of interest" description="Disordered" evidence="10">
    <location>
        <begin position="217"/>
        <end position="240"/>
    </location>
</feature>
<sequence length="855" mass="97533">MKTLESTSSKGVIKRKSGFGMGFFKTHSPILTKNKKSLISRQIQKKSSPKINSIISKGSIISTSVFNSSPIKLISKTKKAPIVTFSSPAKLSSEIKNKTKSLSSSSDFLIPICNSGIKKKNGISHWNKREAIKTLIITSKQNNLSEEKTDKHIANIEIKTKELFNLKSDILRNKSKAKSKTKVKTKLSFENMKYDEHHQHHHHHISNSRRLFRIQQQQATPLSSDDSTRRESMPLMSKTNLSSPFNCIPSPFQMTPSPLNITRHRFSSSINNNNFESNANTLTPSESNDTPFTESELKDNNKNILFYNKNDTQLDDKHKRNSYYPNIFKRYQDFDLQSPTPAMPKKLFSLHSSKSFNNAKTLFDADSDSSISSPYNHLKNTFKNSYPETSSFNCTTSTIISSTPKITDVFSSPTPTPVATKVSDNEITNFVSSYQSTEDLLESPSHSLFSYSSQIQPSSSPIPSSPLANFNNENIINSNTDFVNSSPLGLSDFKINKRSDFTLDFIKDQIESNLLSPTPSASHFLRRSKSMIEGCNNYFRASKSKNEINNKNSYILLSPTPVAPRRRKTLFSTSSIDSIASTSDIKENEDEKNHDTNIKKDDSTLDSPSSSSSSSECNSFSKCFPKRICRTYSECSLQYLKNWKDASSFGHGEDSILPFNSGKDSLRRISATTLSKLLQGKYKGLYDEFHIIDCRFPYEYEGGHIHNAKNINDPAKLYNLFFNKEDYSKKVIIIFHCEFSSERAPWMAQFFRKADREKNLFFYPRLHYPEVYVLKGGYKEFYNNYKEFCSPQKYVEMADSKYIEQCKHHRKMFKKAKSTSELYYSSKYQHQEEESSYTSNTITPTINYATNENIN</sequence>
<dbReference type="STRING" id="1754191.A0A1Y1VLF5"/>